<reference evidence="5" key="1">
    <citation type="submission" date="2018-04" db="EMBL/GenBank/DDBJ databases">
        <title>WGS assembly of Panicum hallii.</title>
        <authorList>
            <person name="Lovell J."/>
            <person name="Jenkins J."/>
            <person name="Lowry D."/>
            <person name="Mamidi S."/>
            <person name="Sreedasyam A."/>
            <person name="Weng X."/>
            <person name="Barry K."/>
            <person name="Bonette J."/>
            <person name="Campitelli B."/>
            <person name="Daum C."/>
            <person name="Gordon S."/>
            <person name="Gould B."/>
            <person name="Lipzen A."/>
            <person name="Macqueen A."/>
            <person name="Palacio-Mejia J."/>
            <person name="Plott C."/>
            <person name="Shakirov E."/>
            <person name="Shu S."/>
            <person name="Yoshinaga Y."/>
            <person name="Zane M."/>
            <person name="Rokhsar D."/>
            <person name="Grimwood J."/>
            <person name="Schmutz J."/>
            <person name="Juenger T."/>
        </authorList>
    </citation>
    <scope>NUCLEOTIDE SEQUENCE [LARGE SCALE GENOMIC DNA]</scope>
    <source>
        <strain evidence="5">FIL2</strain>
    </source>
</reference>
<comment type="similarity">
    <text evidence="1">Belongs to the protease inhibitor I13 (potato type I serine protease inhibitor) family.</text>
</comment>
<dbReference type="InterPro" id="IPR000864">
    <property type="entry name" value="Prot_inh_pot1"/>
</dbReference>
<accession>A0A2S3HDH4</accession>
<evidence type="ECO:0000256" key="3">
    <source>
        <dbReference type="ARBA" id="ARBA00022900"/>
    </source>
</evidence>
<feature type="chain" id="PRO_5015471559" evidence="4">
    <location>
        <begin position="26"/>
        <end position="122"/>
    </location>
</feature>
<dbReference type="EMBL" id="CM008048">
    <property type="protein sequence ID" value="PAN20644.1"/>
    <property type="molecule type" value="Genomic_DNA"/>
</dbReference>
<feature type="signal peptide" evidence="4">
    <location>
        <begin position="1"/>
        <end position="25"/>
    </location>
</feature>
<dbReference type="SUPFAM" id="SSF54654">
    <property type="entry name" value="CI-2 family of serine protease inhibitors"/>
    <property type="match status" value="1"/>
</dbReference>
<dbReference type="GO" id="GO:0004867">
    <property type="term" value="F:serine-type endopeptidase inhibitor activity"/>
    <property type="evidence" value="ECO:0007669"/>
    <property type="project" value="UniProtKB-KW"/>
</dbReference>
<dbReference type="GO" id="GO:0009611">
    <property type="term" value="P:response to wounding"/>
    <property type="evidence" value="ECO:0007669"/>
    <property type="project" value="InterPro"/>
</dbReference>
<dbReference type="Gramene" id="PAN20644">
    <property type="protein sequence ID" value="PAN20644"/>
    <property type="gene ID" value="PAHAL_3G334600"/>
</dbReference>
<sequence length="122" mass="12700">MSKTSPASILSLPILFLLLTVTCKAATGAPTSCTAPPCQGKQSWLELVGKDQDTAYLVIRRDNPQVKDVVYLISDAVGHALDSKKDVLGAAADGDFCCNRVVVVLGALSSGDEGVIKVPKVG</sequence>
<keyword evidence="2" id="KW-0646">Protease inhibitor</keyword>
<evidence type="ECO:0000256" key="2">
    <source>
        <dbReference type="ARBA" id="ARBA00022690"/>
    </source>
</evidence>
<dbReference type="InterPro" id="IPR036354">
    <property type="entry name" value="Prot_inh_pot1_sf"/>
</dbReference>
<evidence type="ECO:0000313" key="5">
    <source>
        <dbReference type="EMBL" id="PAN20644.1"/>
    </source>
</evidence>
<dbReference type="Pfam" id="PF00280">
    <property type="entry name" value="potato_inhibit"/>
    <property type="match status" value="1"/>
</dbReference>
<protein>
    <submittedName>
        <fullName evidence="5">Uncharacterized protein</fullName>
    </submittedName>
</protein>
<organism evidence="5">
    <name type="scientific">Panicum hallii</name>
    <dbReference type="NCBI Taxonomy" id="206008"/>
    <lineage>
        <taxon>Eukaryota</taxon>
        <taxon>Viridiplantae</taxon>
        <taxon>Streptophyta</taxon>
        <taxon>Embryophyta</taxon>
        <taxon>Tracheophyta</taxon>
        <taxon>Spermatophyta</taxon>
        <taxon>Magnoliopsida</taxon>
        <taxon>Liliopsida</taxon>
        <taxon>Poales</taxon>
        <taxon>Poaceae</taxon>
        <taxon>PACMAD clade</taxon>
        <taxon>Panicoideae</taxon>
        <taxon>Panicodae</taxon>
        <taxon>Paniceae</taxon>
        <taxon>Panicinae</taxon>
        <taxon>Panicum</taxon>
        <taxon>Panicum sect. Panicum</taxon>
    </lineage>
</organism>
<evidence type="ECO:0000256" key="1">
    <source>
        <dbReference type="ARBA" id="ARBA00008210"/>
    </source>
</evidence>
<proteinExistence type="inferred from homology"/>
<dbReference type="AlphaFoldDB" id="A0A2S3HDH4"/>
<dbReference type="Proteomes" id="UP000243499">
    <property type="component" value="Chromosome 3"/>
</dbReference>
<name>A0A2S3HDH4_9POAL</name>
<evidence type="ECO:0000256" key="4">
    <source>
        <dbReference type="SAM" id="SignalP"/>
    </source>
</evidence>
<gene>
    <name evidence="5" type="ORF">PAHAL_3G334600</name>
</gene>
<keyword evidence="3" id="KW-0722">Serine protease inhibitor</keyword>
<dbReference type="Gene3D" id="3.30.10.10">
    <property type="entry name" value="Trypsin Inhibitor V, subunit A"/>
    <property type="match status" value="1"/>
</dbReference>
<keyword evidence="4" id="KW-0732">Signal</keyword>